<evidence type="ECO:0000256" key="16">
    <source>
        <dbReference type="SAM" id="SignalP"/>
    </source>
</evidence>
<comment type="subcellular location">
    <subcellularLocation>
        <location evidence="1 14">Cell outer membrane</location>
        <topology evidence="1 14">Multi-pass membrane protein</topology>
    </subcellularLocation>
</comment>
<gene>
    <name evidence="19" type="ORF">GCM10016234_38610</name>
</gene>
<evidence type="ECO:0000256" key="5">
    <source>
        <dbReference type="ARBA" id="ARBA00022496"/>
    </source>
</evidence>
<accession>A0A8J3DY78</accession>
<keyword evidence="8" id="KW-0408">Iron</keyword>
<proteinExistence type="inferred from homology"/>
<dbReference type="Pfam" id="PF00593">
    <property type="entry name" value="TonB_dep_Rec_b-barrel"/>
    <property type="match status" value="1"/>
</dbReference>
<evidence type="ECO:0000256" key="12">
    <source>
        <dbReference type="ARBA" id="ARBA00023170"/>
    </source>
</evidence>
<evidence type="ECO:0000313" key="19">
    <source>
        <dbReference type="EMBL" id="GHD23329.1"/>
    </source>
</evidence>
<evidence type="ECO:0000256" key="15">
    <source>
        <dbReference type="RuleBase" id="RU003357"/>
    </source>
</evidence>
<evidence type="ECO:0000256" key="8">
    <source>
        <dbReference type="ARBA" id="ARBA00023004"/>
    </source>
</evidence>
<dbReference type="RefSeq" id="WP_189507178.1">
    <property type="nucleotide sequence ID" value="NZ_BMZQ01000005.1"/>
</dbReference>
<keyword evidence="6 14" id="KW-0812">Transmembrane</keyword>
<dbReference type="InterPro" id="IPR039426">
    <property type="entry name" value="TonB-dep_rcpt-like"/>
</dbReference>
<dbReference type="InterPro" id="IPR000531">
    <property type="entry name" value="Beta-barrel_TonB"/>
</dbReference>
<dbReference type="GO" id="GO:0038023">
    <property type="term" value="F:signaling receptor activity"/>
    <property type="evidence" value="ECO:0007669"/>
    <property type="project" value="InterPro"/>
</dbReference>
<reference evidence="19" key="1">
    <citation type="journal article" date="2014" name="Int. J. Syst. Evol. Microbiol.">
        <title>Complete genome sequence of Corynebacterium casei LMG S-19264T (=DSM 44701T), isolated from a smear-ripened cheese.</title>
        <authorList>
            <consortium name="US DOE Joint Genome Institute (JGI-PGF)"/>
            <person name="Walter F."/>
            <person name="Albersmeier A."/>
            <person name="Kalinowski J."/>
            <person name="Ruckert C."/>
        </authorList>
    </citation>
    <scope>NUCLEOTIDE SEQUENCE</scope>
    <source>
        <strain evidence="19">KCTC 42249</strain>
    </source>
</reference>
<feature type="signal peptide" evidence="16">
    <location>
        <begin position="1"/>
        <end position="27"/>
    </location>
</feature>
<evidence type="ECO:0000256" key="7">
    <source>
        <dbReference type="ARBA" id="ARBA00022729"/>
    </source>
</evidence>
<feature type="domain" description="TonB-dependent receptor-like beta-barrel" evidence="17">
    <location>
        <begin position="241"/>
        <end position="689"/>
    </location>
</feature>
<dbReference type="GO" id="GO:0015344">
    <property type="term" value="F:siderophore uptake transmembrane transporter activity"/>
    <property type="evidence" value="ECO:0007669"/>
    <property type="project" value="TreeGrafter"/>
</dbReference>
<evidence type="ECO:0000256" key="10">
    <source>
        <dbReference type="ARBA" id="ARBA00023077"/>
    </source>
</evidence>
<evidence type="ECO:0000256" key="6">
    <source>
        <dbReference type="ARBA" id="ARBA00022692"/>
    </source>
</evidence>
<dbReference type="Gene3D" id="2.170.130.10">
    <property type="entry name" value="TonB-dependent receptor, plug domain"/>
    <property type="match status" value="1"/>
</dbReference>
<reference evidence="19" key="2">
    <citation type="submission" date="2020-09" db="EMBL/GenBank/DDBJ databases">
        <authorList>
            <person name="Sun Q."/>
            <person name="Kim S."/>
        </authorList>
    </citation>
    <scope>NUCLEOTIDE SEQUENCE</scope>
    <source>
        <strain evidence="19">KCTC 42249</strain>
    </source>
</reference>
<evidence type="ECO:0000256" key="11">
    <source>
        <dbReference type="ARBA" id="ARBA00023136"/>
    </source>
</evidence>
<dbReference type="AlphaFoldDB" id="A0A8J3DY78"/>
<evidence type="ECO:0000256" key="3">
    <source>
        <dbReference type="ARBA" id="ARBA00022448"/>
    </source>
</evidence>
<sequence>MPRRLLSHYRVLSLSCAFITLPGFAMAQTVALDTVVVTGDGSGTGPVSGYVARDTTSGSKTDTPIIEIPQAISVVTTEQLEDRGVQNLGEALNYTAGVVTQPFGNDARFFSPIIRGFAATDNIYLNNFRYIRDFGALSFEPYGQERIEVVKGPASVLYGQAVPGGIVNLIQKRPTGTTFREAAVEFGSDSRYVGKLDLGGVSPNEAVSYRLTGVGRLADTQQDHVEDNRLYIAPTITFEPDAGTSLTLLSSLQYDEGNSPFGLPQAGTLDFNPNGKIPASRYLGESDFDESEFLTATIGYEFKHQFNEQLKFRQNAQLLYTDINYQNLYYSGFAANQRSVLRGASVQAERQTSFGIDNQFETDFDTGALQHTLLVGLDHRRHQQNRSSNFTTGQTPIDAYNPVYGSPIFVDPTKTTVKDLRLNQTGLYAQDQIKFDRLVTTLGIRQDWSRLEDTLTGSEPKDTATTWRAGAVYLFDNGLAPYISYSTSFDPIIGTTTAGDLYKPTEGKQIEGGLKFQPEGWDSFVTASLYSLTRTNVVATQAETVNGLLTNVRSQTGEVRSQGFELEATASLAAGLDLIAAYTYTDAEILEGTDTLRNGIVTATTTGNQPANVPEHSASLWVNYTLQPQIFSPNFAWLEGVSVGAGVRYLGERYGNDSNLIHLPSATLFDAAIRYERDNFKASLNVNNIADDDYVASCNFGCFYGEGRTVLGSIALKW</sequence>
<name>A0A8J3DY78_9HYPH</name>
<keyword evidence="20" id="KW-1185">Reference proteome</keyword>
<dbReference type="NCBIfam" id="TIGR01783">
    <property type="entry name" value="TonB-siderophor"/>
    <property type="match status" value="1"/>
</dbReference>
<evidence type="ECO:0000313" key="20">
    <source>
        <dbReference type="Proteomes" id="UP000630142"/>
    </source>
</evidence>
<keyword evidence="4 14" id="KW-1134">Transmembrane beta strand</keyword>
<dbReference type="GO" id="GO:0015891">
    <property type="term" value="P:siderophore transport"/>
    <property type="evidence" value="ECO:0007669"/>
    <property type="project" value="InterPro"/>
</dbReference>
<dbReference type="FunFam" id="2.170.130.10:FF:000001">
    <property type="entry name" value="Catecholate siderophore TonB-dependent receptor"/>
    <property type="match status" value="1"/>
</dbReference>
<feature type="domain" description="TonB-dependent receptor plug" evidence="18">
    <location>
        <begin position="66"/>
        <end position="166"/>
    </location>
</feature>
<evidence type="ECO:0000256" key="2">
    <source>
        <dbReference type="ARBA" id="ARBA00009810"/>
    </source>
</evidence>
<dbReference type="Gene3D" id="2.40.170.20">
    <property type="entry name" value="TonB-dependent receptor, beta-barrel domain"/>
    <property type="match status" value="1"/>
</dbReference>
<feature type="chain" id="PRO_5035281235" evidence="16">
    <location>
        <begin position="28"/>
        <end position="718"/>
    </location>
</feature>
<keyword evidence="9" id="KW-0406">Ion transport</keyword>
<dbReference type="PANTHER" id="PTHR32552">
    <property type="entry name" value="FERRICHROME IRON RECEPTOR-RELATED"/>
    <property type="match status" value="1"/>
</dbReference>
<evidence type="ECO:0000259" key="17">
    <source>
        <dbReference type="Pfam" id="PF00593"/>
    </source>
</evidence>
<keyword evidence="11 14" id="KW-0472">Membrane</keyword>
<keyword evidence="13 14" id="KW-0998">Cell outer membrane</keyword>
<evidence type="ECO:0000256" key="4">
    <source>
        <dbReference type="ARBA" id="ARBA00022452"/>
    </source>
</evidence>
<keyword evidence="7 16" id="KW-0732">Signal</keyword>
<dbReference type="Proteomes" id="UP000630142">
    <property type="component" value="Unassembled WGS sequence"/>
</dbReference>
<comment type="caution">
    <text evidence="19">The sequence shown here is derived from an EMBL/GenBank/DDBJ whole genome shotgun (WGS) entry which is preliminary data.</text>
</comment>
<dbReference type="InterPro" id="IPR036942">
    <property type="entry name" value="Beta-barrel_TonB_sf"/>
</dbReference>
<dbReference type="CDD" id="cd01347">
    <property type="entry name" value="ligand_gated_channel"/>
    <property type="match status" value="1"/>
</dbReference>
<dbReference type="SUPFAM" id="SSF56935">
    <property type="entry name" value="Porins"/>
    <property type="match status" value="1"/>
</dbReference>
<organism evidence="19 20">
    <name type="scientific">Tianweitania populi</name>
    <dbReference type="NCBI Taxonomy" id="1607949"/>
    <lineage>
        <taxon>Bacteria</taxon>
        <taxon>Pseudomonadati</taxon>
        <taxon>Pseudomonadota</taxon>
        <taxon>Alphaproteobacteria</taxon>
        <taxon>Hyphomicrobiales</taxon>
        <taxon>Phyllobacteriaceae</taxon>
        <taxon>Tianweitania</taxon>
    </lineage>
</organism>
<dbReference type="PROSITE" id="PS52016">
    <property type="entry name" value="TONB_DEPENDENT_REC_3"/>
    <property type="match status" value="1"/>
</dbReference>
<dbReference type="Pfam" id="PF07715">
    <property type="entry name" value="Plug"/>
    <property type="match status" value="1"/>
</dbReference>
<dbReference type="InterPro" id="IPR037066">
    <property type="entry name" value="Plug_dom_sf"/>
</dbReference>
<dbReference type="GO" id="GO:0009279">
    <property type="term" value="C:cell outer membrane"/>
    <property type="evidence" value="ECO:0007669"/>
    <property type="project" value="UniProtKB-SubCell"/>
</dbReference>
<protein>
    <submittedName>
        <fullName evidence="19">TonB-dependent receptor</fullName>
    </submittedName>
</protein>
<keyword evidence="3 14" id="KW-0813">Transport</keyword>
<dbReference type="EMBL" id="BMZQ01000005">
    <property type="protein sequence ID" value="GHD23329.1"/>
    <property type="molecule type" value="Genomic_DNA"/>
</dbReference>
<dbReference type="InterPro" id="IPR012910">
    <property type="entry name" value="Plug_dom"/>
</dbReference>
<keyword evidence="10 15" id="KW-0798">TonB box</keyword>
<dbReference type="FunFam" id="2.40.170.20:FF:000005">
    <property type="entry name" value="TonB-dependent siderophore receptor"/>
    <property type="match status" value="1"/>
</dbReference>
<keyword evidence="5" id="KW-0410">Iron transport</keyword>
<dbReference type="InterPro" id="IPR010105">
    <property type="entry name" value="TonB_sidphr_rcpt"/>
</dbReference>
<evidence type="ECO:0000256" key="14">
    <source>
        <dbReference type="PROSITE-ProRule" id="PRU01360"/>
    </source>
</evidence>
<keyword evidence="12 19" id="KW-0675">Receptor</keyword>
<evidence type="ECO:0000256" key="13">
    <source>
        <dbReference type="ARBA" id="ARBA00023237"/>
    </source>
</evidence>
<evidence type="ECO:0000256" key="9">
    <source>
        <dbReference type="ARBA" id="ARBA00023065"/>
    </source>
</evidence>
<evidence type="ECO:0000259" key="18">
    <source>
        <dbReference type="Pfam" id="PF07715"/>
    </source>
</evidence>
<dbReference type="PANTHER" id="PTHR32552:SF68">
    <property type="entry name" value="FERRICHROME OUTER MEMBRANE TRANSPORTER_PHAGE RECEPTOR"/>
    <property type="match status" value="1"/>
</dbReference>
<evidence type="ECO:0000256" key="1">
    <source>
        <dbReference type="ARBA" id="ARBA00004571"/>
    </source>
</evidence>
<comment type="similarity">
    <text evidence="2 14 15">Belongs to the TonB-dependent receptor family.</text>
</comment>